<comment type="caution">
    <text evidence="1">The sequence shown here is derived from an EMBL/GenBank/DDBJ whole genome shotgun (WGS) entry which is preliminary data.</text>
</comment>
<evidence type="ECO:0000313" key="1">
    <source>
        <dbReference type="EMBL" id="TZF92828.1"/>
    </source>
</evidence>
<dbReference type="OrthoDB" id="1340494at2"/>
<keyword evidence="2" id="KW-1185">Reference proteome</keyword>
<gene>
    <name evidence="1" type="ORF">FW781_20800</name>
</gene>
<accession>A0A5D8ZD65</accession>
<sequence length="279" mass="32867">MSKKKLLINEVFEQARRESEKTTKSGLASYLHLCFIDNLKFYDISDKTFIRYYEDFVEGNNNRNIEPERLNKMSQYIGYKDFSEFSRTFIRNDDKKNLTTVKISVDQDEEIISERLSKININIINEQHFKMPEFVRQNSFGLVGMFILGSFLIGNYYCSTGNRNAYESFNLLNLSGIEKNCMYWDNNEYRLTDCKEENPILNVVPKDNVQIKYFKRITRKDTLTVENALGKIWYSKVNGKVEFFTMDGIDPENKKELKRATEYIIRKYSGKKSGIMPAE</sequence>
<dbReference type="AlphaFoldDB" id="A0A5D8ZD65"/>
<dbReference type="Proteomes" id="UP000323884">
    <property type="component" value="Unassembled WGS sequence"/>
</dbReference>
<dbReference type="EMBL" id="VTRU01000007">
    <property type="protein sequence ID" value="TZF92828.1"/>
    <property type="molecule type" value="Genomic_DNA"/>
</dbReference>
<name>A0A5D8ZD65_9FLAO</name>
<protein>
    <submittedName>
        <fullName evidence="1">Uncharacterized protein</fullName>
    </submittedName>
</protein>
<dbReference type="RefSeq" id="WP_149389176.1">
    <property type="nucleotide sequence ID" value="NZ_VTRU01000007.1"/>
</dbReference>
<evidence type="ECO:0000313" key="2">
    <source>
        <dbReference type="Proteomes" id="UP000323884"/>
    </source>
</evidence>
<proteinExistence type="predicted"/>
<reference evidence="1 2" key="1">
    <citation type="submission" date="2019-08" db="EMBL/GenBank/DDBJ databases">
        <title>Draft genome sequence of Chryseobacterium sp. Gsoil 183.</title>
        <authorList>
            <person name="Im W.-T."/>
        </authorList>
    </citation>
    <scope>NUCLEOTIDE SEQUENCE [LARGE SCALE GENOMIC DNA]</scope>
    <source>
        <strain evidence="1 2">Gsoil 183</strain>
    </source>
</reference>
<organism evidence="1 2">
    <name type="scientific">Chryseobacterium panacisoli</name>
    <dbReference type="NCBI Taxonomy" id="1807141"/>
    <lineage>
        <taxon>Bacteria</taxon>
        <taxon>Pseudomonadati</taxon>
        <taxon>Bacteroidota</taxon>
        <taxon>Flavobacteriia</taxon>
        <taxon>Flavobacteriales</taxon>
        <taxon>Weeksellaceae</taxon>
        <taxon>Chryseobacterium group</taxon>
        <taxon>Chryseobacterium</taxon>
    </lineage>
</organism>